<reference evidence="7 8" key="1">
    <citation type="journal article" date="2023" name="Elife">
        <title>Identification of key yeast species and microbe-microbe interactions impacting larval growth of Drosophila in the wild.</title>
        <authorList>
            <person name="Mure A."/>
            <person name="Sugiura Y."/>
            <person name="Maeda R."/>
            <person name="Honda K."/>
            <person name="Sakurai N."/>
            <person name="Takahashi Y."/>
            <person name="Watada M."/>
            <person name="Katoh T."/>
            <person name="Gotoh A."/>
            <person name="Gotoh Y."/>
            <person name="Taniguchi I."/>
            <person name="Nakamura K."/>
            <person name="Hayashi T."/>
            <person name="Katayama T."/>
            <person name="Uemura T."/>
            <person name="Hattori Y."/>
        </authorList>
    </citation>
    <scope>NUCLEOTIDE SEQUENCE [LARGE SCALE GENOMIC DNA]</scope>
    <source>
        <strain evidence="7 8">SC-9</strain>
    </source>
</reference>
<evidence type="ECO:0000256" key="3">
    <source>
        <dbReference type="ARBA" id="ARBA00022824"/>
    </source>
</evidence>
<organism evidence="7 8">
    <name type="scientific">Saccharomycopsis crataegensis</name>
    <dbReference type="NCBI Taxonomy" id="43959"/>
    <lineage>
        <taxon>Eukaryota</taxon>
        <taxon>Fungi</taxon>
        <taxon>Dikarya</taxon>
        <taxon>Ascomycota</taxon>
        <taxon>Saccharomycotina</taxon>
        <taxon>Saccharomycetes</taxon>
        <taxon>Saccharomycopsidaceae</taxon>
        <taxon>Saccharomycopsis</taxon>
    </lineage>
</organism>
<proteinExistence type="predicted"/>
<dbReference type="RefSeq" id="XP_064851754.1">
    <property type="nucleotide sequence ID" value="XM_064995682.1"/>
</dbReference>
<dbReference type="AlphaFoldDB" id="A0AAV5QK05"/>
<comment type="subcellular location">
    <subcellularLocation>
        <location evidence="1">Endoplasmic reticulum membrane</location>
        <topology evidence="1">Multi-pass membrane protein</topology>
    </subcellularLocation>
</comment>
<dbReference type="GeneID" id="90072733"/>
<keyword evidence="2 6" id="KW-0812">Transmembrane</keyword>
<keyword evidence="8" id="KW-1185">Reference proteome</keyword>
<accession>A0AAV5QK05</accession>
<evidence type="ECO:0000256" key="6">
    <source>
        <dbReference type="SAM" id="Phobius"/>
    </source>
</evidence>
<protein>
    <submittedName>
        <fullName evidence="7">Uncharacterized protein</fullName>
    </submittedName>
</protein>
<feature type="transmembrane region" description="Helical" evidence="6">
    <location>
        <begin position="45"/>
        <end position="66"/>
    </location>
</feature>
<dbReference type="EMBL" id="BTFZ01000003">
    <property type="protein sequence ID" value="GMM34754.1"/>
    <property type="molecule type" value="Genomic_DNA"/>
</dbReference>
<evidence type="ECO:0000313" key="8">
    <source>
        <dbReference type="Proteomes" id="UP001360560"/>
    </source>
</evidence>
<evidence type="ECO:0000256" key="1">
    <source>
        <dbReference type="ARBA" id="ARBA00004477"/>
    </source>
</evidence>
<gene>
    <name evidence="7" type="ORF">DASC09_020790</name>
</gene>
<evidence type="ECO:0000313" key="7">
    <source>
        <dbReference type="EMBL" id="GMM34754.1"/>
    </source>
</evidence>
<keyword evidence="3" id="KW-0256">Endoplasmic reticulum</keyword>
<sequence>MKDNPLFKTDPEISKSEKSLTLLDRIYWAYYIHLPFYLMTTGEAFVLHSIMFLFLSFIVYAVGVYLPASTFSLCGRIYYYITGEDLLQTVRQHFPTISKNYFSYIDLPWFNVTNYLENIIN</sequence>
<keyword evidence="5 6" id="KW-0472">Membrane</keyword>
<keyword evidence="4 6" id="KW-1133">Transmembrane helix</keyword>
<name>A0AAV5QK05_9ASCO</name>
<comment type="caution">
    <text evidence="7">The sequence shown here is derived from an EMBL/GenBank/DDBJ whole genome shotgun (WGS) entry which is preliminary data.</text>
</comment>
<evidence type="ECO:0000256" key="4">
    <source>
        <dbReference type="ARBA" id="ARBA00022989"/>
    </source>
</evidence>
<dbReference type="GO" id="GO:0005789">
    <property type="term" value="C:endoplasmic reticulum membrane"/>
    <property type="evidence" value="ECO:0007669"/>
    <property type="project" value="UniProtKB-SubCell"/>
</dbReference>
<dbReference type="InterPro" id="IPR024512">
    <property type="entry name" value="Ser_palmitoyltrfase_ssu-like"/>
</dbReference>
<evidence type="ECO:0000256" key="2">
    <source>
        <dbReference type="ARBA" id="ARBA00022692"/>
    </source>
</evidence>
<evidence type="ECO:0000256" key="5">
    <source>
        <dbReference type="ARBA" id="ARBA00023136"/>
    </source>
</evidence>
<dbReference type="Proteomes" id="UP001360560">
    <property type="component" value="Unassembled WGS sequence"/>
</dbReference>
<dbReference type="Pfam" id="PF11779">
    <property type="entry name" value="SPT_ssu-like"/>
    <property type="match status" value="1"/>
</dbReference>